<dbReference type="Proteomes" id="UP000198211">
    <property type="component" value="Unassembled WGS sequence"/>
</dbReference>
<accession>A0A225VS48</accession>
<gene>
    <name evidence="1" type="ORF">PHMEG_00020278</name>
</gene>
<evidence type="ECO:0000313" key="1">
    <source>
        <dbReference type="EMBL" id="OWZ07340.1"/>
    </source>
</evidence>
<comment type="caution">
    <text evidence="1">The sequence shown here is derived from an EMBL/GenBank/DDBJ whole genome shotgun (WGS) entry which is preliminary data.</text>
</comment>
<name>A0A225VS48_9STRA</name>
<organism evidence="1 2">
    <name type="scientific">Phytophthora megakarya</name>
    <dbReference type="NCBI Taxonomy" id="4795"/>
    <lineage>
        <taxon>Eukaryota</taxon>
        <taxon>Sar</taxon>
        <taxon>Stramenopiles</taxon>
        <taxon>Oomycota</taxon>
        <taxon>Peronosporomycetes</taxon>
        <taxon>Peronosporales</taxon>
        <taxon>Peronosporaceae</taxon>
        <taxon>Phytophthora</taxon>
    </lineage>
</organism>
<proteinExistence type="predicted"/>
<dbReference type="EMBL" id="NBNE01003579">
    <property type="protein sequence ID" value="OWZ07340.1"/>
    <property type="molecule type" value="Genomic_DNA"/>
</dbReference>
<protein>
    <submittedName>
        <fullName evidence="1">Uncharacterized protein</fullName>
    </submittedName>
</protein>
<reference evidence="2" key="1">
    <citation type="submission" date="2017-03" db="EMBL/GenBank/DDBJ databases">
        <title>Phytopthora megakarya and P. palmivora, two closely related causual agents of cacao black pod achieved similar genome size and gene model numbers by different mechanisms.</title>
        <authorList>
            <person name="Ali S."/>
            <person name="Shao J."/>
            <person name="Larry D.J."/>
            <person name="Kronmiller B."/>
            <person name="Shen D."/>
            <person name="Strem M.D."/>
            <person name="Melnick R.L."/>
            <person name="Guiltinan M.J."/>
            <person name="Tyler B.M."/>
            <person name="Meinhardt L.W."/>
            <person name="Bailey B.A."/>
        </authorList>
    </citation>
    <scope>NUCLEOTIDE SEQUENCE [LARGE SCALE GENOMIC DNA]</scope>
    <source>
        <strain evidence="2">zdho120</strain>
    </source>
</reference>
<evidence type="ECO:0000313" key="2">
    <source>
        <dbReference type="Proteomes" id="UP000198211"/>
    </source>
</evidence>
<sequence>MIRPKSTSVSRIHPAAHKNCCKSAAVFGRGNACKALIRSGSWRMPLPLKTRPHQRISFWKRQLLLTLNFNRCARTRTRMSSIHTSRCTYNISANTSCISFWKCVAESLAPCGTREGVQTVSVVTKLMNS</sequence>
<dbReference type="AlphaFoldDB" id="A0A225VS48"/>
<keyword evidence="2" id="KW-1185">Reference proteome</keyword>
<dbReference type="OrthoDB" id="10561898at2759"/>